<keyword evidence="1" id="KW-0732">Signal</keyword>
<keyword evidence="4" id="KW-1185">Reference proteome</keyword>
<name>A0A9Q9AD32_9PEZI</name>
<evidence type="ECO:0000313" key="3">
    <source>
        <dbReference type="EMBL" id="USW47329.1"/>
    </source>
</evidence>
<reference evidence="3" key="1">
    <citation type="submission" date="2022-06" db="EMBL/GenBank/DDBJ databases">
        <title>Complete genome sequences of two strains of the flax pathogen Septoria linicola.</title>
        <authorList>
            <person name="Lapalu N."/>
            <person name="Simon A."/>
            <person name="Demenou B."/>
            <person name="Paumier D."/>
            <person name="Guillot M.-P."/>
            <person name="Gout L."/>
            <person name="Valade R."/>
        </authorList>
    </citation>
    <scope>NUCLEOTIDE SEQUENCE</scope>
    <source>
        <strain evidence="3">SE15195</strain>
    </source>
</reference>
<dbReference type="InterPro" id="IPR058645">
    <property type="entry name" value="NTF2-like_dom_7"/>
</dbReference>
<feature type="chain" id="PRO_5040107241" description="NTF2-like domain-containing protein" evidence="1">
    <location>
        <begin position="22"/>
        <end position="193"/>
    </location>
</feature>
<dbReference type="Proteomes" id="UP001056384">
    <property type="component" value="Chromosome 1"/>
</dbReference>
<sequence>MHPSTLLTFLLALFSLHLSTAQDLISSSSSSQSCDCLTNKDAQDYVADYSYVLSKQPNYRTRANARFKQDFKAYSDSYAFVYQNALNTTNTHTLNQYLKVHKIPEPAYETLFLSHTCDTITWYSVGWMGPNPATRLPIRRMKILFVDLEDGRYTKVYNEQNSAAMLYAMGSPECEPGWQVKRNGQDGIKKELK</sequence>
<evidence type="ECO:0000313" key="4">
    <source>
        <dbReference type="Proteomes" id="UP001056384"/>
    </source>
</evidence>
<organism evidence="3 4">
    <name type="scientific">Septoria linicola</name>
    <dbReference type="NCBI Taxonomy" id="215465"/>
    <lineage>
        <taxon>Eukaryota</taxon>
        <taxon>Fungi</taxon>
        <taxon>Dikarya</taxon>
        <taxon>Ascomycota</taxon>
        <taxon>Pezizomycotina</taxon>
        <taxon>Dothideomycetes</taxon>
        <taxon>Dothideomycetidae</taxon>
        <taxon>Mycosphaerellales</taxon>
        <taxon>Mycosphaerellaceae</taxon>
        <taxon>Septoria</taxon>
    </lineage>
</organism>
<accession>A0A9Q9AD32</accession>
<dbReference type="EMBL" id="CP099418">
    <property type="protein sequence ID" value="USW47329.1"/>
    <property type="molecule type" value="Genomic_DNA"/>
</dbReference>
<evidence type="ECO:0000256" key="1">
    <source>
        <dbReference type="SAM" id="SignalP"/>
    </source>
</evidence>
<proteinExistence type="predicted"/>
<dbReference type="AlphaFoldDB" id="A0A9Q9AD32"/>
<protein>
    <recommendedName>
        <fullName evidence="2">NTF2-like domain-containing protein</fullName>
    </recommendedName>
</protein>
<evidence type="ECO:0000259" key="2">
    <source>
        <dbReference type="Pfam" id="PF26534"/>
    </source>
</evidence>
<gene>
    <name evidence="3" type="ORF">Slin15195_G006480</name>
</gene>
<dbReference type="Pfam" id="PF26534">
    <property type="entry name" value="NTF2_7"/>
    <property type="match status" value="1"/>
</dbReference>
<feature type="signal peptide" evidence="1">
    <location>
        <begin position="1"/>
        <end position="21"/>
    </location>
</feature>
<feature type="domain" description="NTF2-like" evidence="2">
    <location>
        <begin position="35"/>
        <end position="171"/>
    </location>
</feature>